<comment type="function">
    <text evidence="1">Involved in the catabolism of quinolinic acid (QA).</text>
</comment>
<comment type="pathway">
    <text evidence="2">Cofactor biosynthesis; NAD(+) biosynthesis; nicotinate D-ribonucleotide from quinolinate: step 1/1.</text>
</comment>
<evidence type="ECO:0000256" key="9">
    <source>
        <dbReference type="ARBA" id="ARBA00033102"/>
    </source>
</evidence>
<feature type="domain" description="Quinolinate phosphoribosyl transferase N-terminal" evidence="15">
    <location>
        <begin position="22"/>
        <end position="106"/>
    </location>
</feature>
<accession>A0A2S6HIU5</accession>
<proteinExistence type="inferred from homology"/>
<dbReference type="FunFam" id="3.90.1170.20:FF:000001">
    <property type="entry name" value="Nicotinate-nucleotide diphosphorylase (Carboxylating)"/>
    <property type="match status" value="1"/>
</dbReference>
<dbReference type="InterPro" id="IPR037128">
    <property type="entry name" value="Quinolinate_PRibosylTase_N_sf"/>
</dbReference>
<feature type="binding site" evidence="13">
    <location>
        <position position="191"/>
    </location>
    <ligand>
        <name>substrate</name>
    </ligand>
</feature>
<feature type="binding site" evidence="13">
    <location>
        <position position="163"/>
    </location>
    <ligand>
        <name>substrate</name>
    </ligand>
</feature>
<dbReference type="GO" id="GO:0009435">
    <property type="term" value="P:NAD+ biosynthetic process"/>
    <property type="evidence" value="ECO:0007669"/>
    <property type="project" value="UniProtKB-UniPathway"/>
</dbReference>
<dbReference type="CDD" id="cd01572">
    <property type="entry name" value="QPRTase"/>
    <property type="match status" value="1"/>
</dbReference>
<dbReference type="GO" id="GO:0004514">
    <property type="term" value="F:nicotinate-nucleotide diphosphorylase (carboxylating) activity"/>
    <property type="evidence" value="ECO:0007669"/>
    <property type="project" value="UniProtKB-EC"/>
</dbReference>
<feature type="domain" description="Quinolinate phosphoribosyl transferase C-terminal" evidence="14">
    <location>
        <begin position="109"/>
        <end position="271"/>
    </location>
</feature>
<evidence type="ECO:0000256" key="2">
    <source>
        <dbReference type="ARBA" id="ARBA00004893"/>
    </source>
</evidence>
<dbReference type="GO" id="GO:0034213">
    <property type="term" value="P:quinolinate catabolic process"/>
    <property type="evidence" value="ECO:0007669"/>
    <property type="project" value="TreeGrafter"/>
</dbReference>
<evidence type="ECO:0000256" key="8">
    <source>
        <dbReference type="ARBA" id="ARBA00022679"/>
    </source>
</evidence>
<comment type="subunit">
    <text evidence="4">Hexamer formed by 3 homodimers.</text>
</comment>
<dbReference type="Pfam" id="PF02749">
    <property type="entry name" value="QRPTase_N"/>
    <property type="match status" value="1"/>
</dbReference>
<dbReference type="InterPro" id="IPR022412">
    <property type="entry name" value="Quinolinate_PRibosylTrfase_N"/>
</dbReference>
<keyword evidence="8 12" id="KW-0808">Transferase</keyword>
<evidence type="ECO:0000256" key="12">
    <source>
        <dbReference type="PIRNR" id="PIRNR006250"/>
    </source>
</evidence>
<dbReference type="Proteomes" id="UP000240010">
    <property type="component" value="Unassembled WGS sequence"/>
</dbReference>
<dbReference type="EC" id="2.4.2.19" evidence="5"/>
<dbReference type="SUPFAM" id="SSF54675">
    <property type="entry name" value="Nicotinate/Quinolinate PRTase N-terminal domain-like"/>
    <property type="match status" value="1"/>
</dbReference>
<dbReference type="PANTHER" id="PTHR32179">
    <property type="entry name" value="NICOTINATE-NUCLEOTIDE PYROPHOSPHORYLASE [CARBOXYLATING]"/>
    <property type="match status" value="1"/>
</dbReference>
<feature type="binding site" evidence="13">
    <location>
        <begin position="129"/>
        <end position="131"/>
    </location>
    <ligand>
        <name>substrate</name>
    </ligand>
</feature>
<feature type="binding site" evidence="13">
    <location>
        <begin position="235"/>
        <end position="237"/>
    </location>
    <ligand>
        <name>substrate</name>
    </ligand>
</feature>
<reference evidence="16 17" key="1">
    <citation type="submission" date="2018-02" db="EMBL/GenBank/DDBJ databases">
        <title>Subsurface microbial communities from deep shales in Ohio and West Virginia, USA.</title>
        <authorList>
            <person name="Wrighton K."/>
        </authorList>
    </citation>
    <scope>NUCLEOTIDE SEQUENCE [LARGE SCALE GENOMIC DNA]</scope>
    <source>
        <strain evidence="16 17">OWC-DMM</strain>
    </source>
</reference>
<dbReference type="PIRSF" id="PIRSF006250">
    <property type="entry name" value="NadC_ModD"/>
    <property type="match status" value="1"/>
</dbReference>
<feature type="binding site" evidence="13">
    <location>
        <position position="153"/>
    </location>
    <ligand>
        <name>substrate</name>
    </ligand>
</feature>
<evidence type="ECO:0000256" key="7">
    <source>
        <dbReference type="ARBA" id="ARBA00022676"/>
    </source>
</evidence>
<dbReference type="InterPro" id="IPR027277">
    <property type="entry name" value="NadC/ModD"/>
</dbReference>
<comment type="catalytic activity">
    <reaction evidence="10">
        <text>nicotinate beta-D-ribonucleotide + CO2 + diphosphate = quinolinate + 5-phospho-alpha-D-ribose 1-diphosphate + 2 H(+)</text>
        <dbReference type="Rhea" id="RHEA:12733"/>
        <dbReference type="ChEBI" id="CHEBI:15378"/>
        <dbReference type="ChEBI" id="CHEBI:16526"/>
        <dbReference type="ChEBI" id="CHEBI:29959"/>
        <dbReference type="ChEBI" id="CHEBI:33019"/>
        <dbReference type="ChEBI" id="CHEBI:57502"/>
        <dbReference type="ChEBI" id="CHEBI:58017"/>
        <dbReference type="EC" id="2.4.2.19"/>
    </reaction>
</comment>
<evidence type="ECO:0000256" key="1">
    <source>
        <dbReference type="ARBA" id="ARBA00003237"/>
    </source>
</evidence>
<dbReference type="UniPathway" id="UPA00253">
    <property type="reaction ID" value="UER00331"/>
</dbReference>
<evidence type="ECO:0000259" key="14">
    <source>
        <dbReference type="Pfam" id="PF01729"/>
    </source>
</evidence>
<dbReference type="InterPro" id="IPR013785">
    <property type="entry name" value="Aldolase_TIM"/>
</dbReference>
<feature type="binding site" evidence="13">
    <location>
        <position position="212"/>
    </location>
    <ligand>
        <name>substrate</name>
    </ligand>
</feature>
<dbReference type="GO" id="GO:0005737">
    <property type="term" value="C:cytoplasm"/>
    <property type="evidence" value="ECO:0007669"/>
    <property type="project" value="TreeGrafter"/>
</dbReference>
<feature type="binding site" evidence="13">
    <location>
        <begin position="256"/>
        <end position="258"/>
    </location>
    <ligand>
        <name>substrate</name>
    </ligand>
</feature>
<organism evidence="16 17">
    <name type="scientific">Methylobacter tundripaludum</name>
    <dbReference type="NCBI Taxonomy" id="173365"/>
    <lineage>
        <taxon>Bacteria</taxon>
        <taxon>Pseudomonadati</taxon>
        <taxon>Pseudomonadota</taxon>
        <taxon>Gammaproteobacteria</taxon>
        <taxon>Methylococcales</taxon>
        <taxon>Methylococcaceae</taxon>
        <taxon>Methylobacter</taxon>
    </lineage>
</organism>
<evidence type="ECO:0000256" key="5">
    <source>
        <dbReference type="ARBA" id="ARBA00011944"/>
    </source>
</evidence>
<dbReference type="Gene3D" id="3.20.20.70">
    <property type="entry name" value="Aldolase class I"/>
    <property type="match status" value="1"/>
</dbReference>
<feature type="binding site" evidence="13">
    <location>
        <position position="96"/>
    </location>
    <ligand>
        <name>substrate</name>
    </ligand>
</feature>
<dbReference type="InterPro" id="IPR002638">
    <property type="entry name" value="Quinolinate_PRibosylTrfase_C"/>
</dbReference>
<evidence type="ECO:0000256" key="3">
    <source>
        <dbReference type="ARBA" id="ARBA00009400"/>
    </source>
</evidence>
<evidence type="ECO:0000256" key="6">
    <source>
        <dbReference type="ARBA" id="ARBA00022642"/>
    </source>
</evidence>
<dbReference type="PANTHER" id="PTHR32179:SF3">
    <property type="entry name" value="NICOTINATE-NUCLEOTIDE PYROPHOSPHORYLASE [CARBOXYLATING]"/>
    <property type="match status" value="1"/>
</dbReference>
<dbReference type="SUPFAM" id="SSF51690">
    <property type="entry name" value="Nicotinate/Quinolinate PRTase C-terminal domain-like"/>
    <property type="match status" value="1"/>
</dbReference>
<evidence type="ECO:0000256" key="4">
    <source>
        <dbReference type="ARBA" id="ARBA00011218"/>
    </source>
</evidence>
<dbReference type="EMBL" id="PTIZ01000002">
    <property type="protein sequence ID" value="PPK77388.1"/>
    <property type="molecule type" value="Genomic_DNA"/>
</dbReference>
<comment type="similarity">
    <text evidence="3 12">Belongs to the NadC/ModD family.</text>
</comment>
<evidence type="ECO:0000256" key="10">
    <source>
        <dbReference type="ARBA" id="ARBA00047445"/>
    </source>
</evidence>
<dbReference type="InterPro" id="IPR004393">
    <property type="entry name" value="NadC"/>
</dbReference>
<comment type="caution">
    <text evidence="16">The sequence shown here is derived from an EMBL/GenBank/DDBJ whole genome shotgun (WGS) entry which is preliminary data.</text>
</comment>
<evidence type="ECO:0000259" key="15">
    <source>
        <dbReference type="Pfam" id="PF02749"/>
    </source>
</evidence>
<dbReference type="NCBIfam" id="TIGR00078">
    <property type="entry name" value="nadC"/>
    <property type="match status" value="1"/>
</dbReference>
<dbReference type="Pfam" id="PF01729">
    <property type="entry name" value="QRPTase_C"/>
    <property type="match status" value="1"/>
</dbReference>
<sequence length="276" mass="29524">MTEQSKMVDIKRFLEEDIGSGDITAAIIPEAMMAEAEVVTREDMVLCGQAWFDAVFKSLDASVKINWLVAEGESVGKNTLLCTLSGAARGLLTGERTALNLLQTLSATATVARQYAAAVSGTGCKVLDTRKTIPGLRNAQKYAVACGGCYNHRIGLYDGVLIKENHIIAAGSIAQAIRSARELTSVPVEVEVESMQEFLEAVAAKPDRIMLDNFSLEDMVAAVKLNAGAIELEASGNIGLDNIRVVAETGVDYISIGALTKHVRAVDLSMRIKLVH</sequence>
<name>A0A2S6HIU5_9GAMM</name>
<dbReference type="InterPro" id="IPR036068">
    <property type="entry name" value="Nicotinate_pribotase-like_C"/>
</dbReference>
<dbReference type="Gene3D" id="3.90.1170.20">
    <property type="entry name" value="Quinolinate phosphoribosyl transferase, N-terminal domain"/>
    <property type="match status" value="1"/>
</dbReference>
<protein>
    <recommendedName>
        <fullName evidence="11">Probable nicotinate-nucleotide pyrophosphorylase [carboxylating]</fullName>
        <ecNumber evidence="5">2.4.2.19</ecNumber>
    </recommendedName>
    <alternativeName>
        <fullName evidence="9">Quinolinate phosphoribosyltransferase [decarboxylating]</fullName>
    </alternativeName>
</protein>
<evidence type="ECO:0000256" key="13">
    <source>
        <dbReference type="PIRSR" id="PIRSR006250-1"/>
    </source>
</evidence>
<dbReference type="RefSeq" id="WP_104428054.1">
    <property type="nucleotide sequence ID" value="NZ_PTIZ01000002.1"/>
</dbReference>
<evidence type="ECO:0000256" key="11">
    <source>
        <dbReference type="ARBA" id="ARBA00069173"/>
    </source>
</evidence>
<evidence type="ECO:0000313" key="17">
    <source>
        <dbReference type="Proteomes" id="UP000240010"/>
    </source>
</evidence>
<dbReference type="FunFam" id="3.20.20.70:FF:000030">
    <property type="entry name" value="Nicotinate-nucleotide pyrophosphorylase, carboxylating"/>
    <property type="match status" value="1"/>
</dbReference>
<dbReference type="AlphaFoldDB" id="A0A2S6HIU5"/>
<keyword evidence="7 12" id="KW-0328">Glycosyltransferase</keyword>
<keyword evidence="6" id="KW-0662">Pyridine nucleotide biosynthesis</keyword>
<evidence type="ECO:0000313" key="16">
    <source>
        <dbReference type="EMBL" id="PPK77388.1"/>
    </source>
</evidence>
<gene>
    <name evidence="16" type="ORF">B0F87_102501</name>
</gene>